<organism evidence="1">
    <name type="scientific">hydrothermal vent metagenome</name>
    <dbReference type="NCBI Taxonomy" id="652676"/>
    <lineage>
        <taxon>unclassified sequences</taxon>
        <taxon>metagenomes</taxon>
        <taxon>ecological metagenomes</taxon>
    </lineage>
</organism>
<protein>
    <submittedName>
        <fullName evidence="1">Uncharacterized protein</fullName>
    </submittedName>
</protein>
<reference evidence="1" key="1">
    <citation type="submission" date="2018-06" db="EMBL/GenBank/DDBJ databases">
        <authorList>
            <person name="Zhirakovskaya E."/>
        </authorList>
    </citation>
    <scope>NUCLEOTIDE SEQUENCE</scope>
</reference>
<name>A0A3B0Z4F7_9ZZZZ</name>
<proteinExistence type="predicted"/>
<accession>A0A3B0Z4F7</accession>
<dbReference type="AlphaFoldDB" id="A0A3B0Z4F7"/>
<evidence type="ECO:0000313" key="1">
    <source>
        <dbReference type="EMBL" id="VAW76164.1"/>
    </source>
</evidence>
<sequence length="147" mass="15720">MAIRSDQVHSVSNLPVSENANSLATVESVKNYEAIMVSLLDSADQHKVIAHLNNVPPLEVGDQILVVATVQGMVVTGRIRQQSESAVDGLTYKDGKLNLRAGKSIKIQSGPAFIELSASGKIKVDGKSIYSISEGRHRIQGGTIELN</sequence>
<gene>
    <name evidence="1" type="ORF">MNBD_GAMMA12-1835</name>
</gene>
<dbReference type="EMBL" id="UOFL01000101">
    <property type="protein sequence ID" value="VAW76164.1"/>
    <property type="molecule type" value="Genomic_DNA"/>
</dbReference>